<dbReference type="Proteomes" id="UP000669179">
    <property type="component" value="Unassembled WGS sequence"/>
</dbReference>
<accession>A0A939TDP8</accession>
<dbReference type="RefSeq" id="WP_208260528.1">
    <property type="nucleotide sequence ID" value="NZ_JAGEOJ010000016.1"/>
</dbReference>
<sequence>MAKTVVVRQRWALMRVFPWSAPMLAGAGIWMVVLAGWPATNDGPMGFIMAWPVVAFAVHASIPRRGFEMDAAGVLVGRAAERLGWSSISGVLVVDLGGGRSWAGLRRPQKKTGSKVADVKERLSELPAPPRFRQAGGKVSVLRLDLGRWATLDGDRVEPRRLAERLEGVARIPVRLVVAEDHGRLRVRAGFGPGSGRWRCRWRSWSCGWEGSGFS</sequence>
<protein>
    <submittedName>
        <fullName evidence="2">Uncharacterized protein</fullName>
    </submittedName>
</protein>
<name>A0A939TDP8_9ACTN</name>
<feature type="transmembrane region" description="Helical" evidence="1">
    <location>
        <begin position="43"/>
        <end position="62"/>
    </location>
</feature>
<keyword evidence="1" id="KW-0812">Transmembrane</keyword>
<keyword evidence="1" id="KW-0472">Membrane</keyword>
<keyword evidence="3" id="KW-1185">Reference proteome</keyword>
<evidence type="ECO:0000313" key="3">
    <source>
        <dbReference type="Proteomes" id="UP000669179"/>
    </source>
</evidence>
<feature type="transmembrane region" description="Helical" evidence="1">
    <location>
        <begin position="12"/>
        <end position="37"/>
    </location>
</feature>
<gene>
    <name evidence="2" type="ORF">J4573_35865</name>
</gene>
<dbReference type="AlphaFoldDB" id="A0A939TDP8"/>
<dbReference type="EMBL" id="JAGEOJ010000016">
    <property type="protein sequence ID" value="MBO2452515.1"/>
    <property type="molecule type" value="Genomic_DNA"/>
</dbReference>
<keyword evidence="1" id="KW-1133">Transmembrane helix</keyword>
<comment type="caution">
    <text evidence="2">The sequence shown here is derived from an EMBL/GenBank/DDBJ whole genome shotgun (WGS) entry which is preliminary data.</text>
</comment>
<reference evidence="2" key="1">
    <citation type="submission" date="2021-03" db="EMBL/GenBank/DDBJ databases">
        <authorList>
            <person name="Kanchanasin P."/>
            <person name="Saeng-In P."/>
            <person name="Phongsopitanun W."/>
            <person name="Yuki M."/>
            <person name="Kudo T."/>
            <person name="Ohkuma M."/>
            <person name="Tanasupawat S."/>
        </authorList>
    </citation>
    <scope>NUCLEOTIDE SEQUENCE</scope>
    <source>
        <strain evidence="2">GKU 128</strain>
    </source>
</reference>
<proteinExistence type="predicted"/>
<evidence type="ECO:0000313" key="2">
    <source>
        <dbReference type="EMBL" id="MBO2452515.1"/>
    </source>
</evidence>
<evidence type="ECO:0000256" key="1">
    <source>
        <dbReference type="SAM" id="Phobius"/>
    </source>
</evidence>
<organism evidence="2 3">
    <name type="scientific">Actinomadura barringtoniae</name>
    <dbReference type="NCBI Taxonomy" id="1427535"/>
    <lineage>
        <taxon>Bacteria</taxon>
        <taxon>Bacillati</taxon>
        <taxon>Actinomycetota</taxon>
        <taxon>Actinomycetes</taxon>
        <taxon>Streptosporangiales</taxon>
        <taxon>Thermomonosporaceae</taxon>
        <taxon>Actinomadura</taxon>
    </lineage>
</organism>